<keyword evidence="2" id="KW-1185">Reference proteome</keyword>
<organism evidence="1 2">
    <name type="scientific">Lentinula edodes</name>
    <name type="common">Shiitake mushroom</name>
    <name type="synonym">Lentinus edodes</name>
    <dbReference type="NCBI Taxonomy" id="5353"/>
    <lineage>
        <taxon>Eukaryota</taxon>
        <taxon>Fungi</taxon>
        <taxon>Dikarya</taxon>
        <taxon>Basidiomycota</taxon>
        <taxon>Agaricomycotina</taxon>
        <taxon>Agaricomycetes</taxon>
        <taxon>Agaricomycetidae</taxon>
        <taxon>Agaricales</taxon>
        <taxon>Marasmiineae</taxon>
        <taxon>Omphalotaceae</taxon>
        <taxon>Lentinula</taxon>
    </lineage>
</organism>
<protein>
    <submittedName>
        <fullName evidence="1">Uncharacterized protein</fullName>
    </submittedName>
</protein>
<sequence length="102" mass="11720">MQGDGMAQAVNVIQLHGIQTVSGIRIQLAQAVAEAYIYTPFLQYVNASLLSLHLFRLDHYPRPRSASLYHLSQAYNISYHRKRRSYCSYFSRKNTVFHSVNA</sequence>
<comment type="caution">
    <text evidence="1">The sequence shown here is derived from an EMBL/GenBank/DDBJ whole genome shotgun (WGS) entry which is preliminary data.</text>
</comment>
<dbReference type="Proteomes" id="UP000188533">
    <property type="component" value="Unassembled WGS sequence"/>
</dbReference>
<name>A0A1Q3DUJ6_LENED</name>
<proteinExistence type="predicted"/>
<gene>
    <name evidence="1" type="ORF">LENED_000047</name>
</gene>
<dbReference type="EMBL" id="BDGU01000001">
    <property type="protein sequence ID" value="GAV98657.1"/>
    <property type="molecule type" value="Genomic_DNA"/>
</dbReference>
<evidence type="ECO:0000313" key="1">
    <source>
        <dbReference type="EMBL" id="GAV98657.1"/>
    </source>
</evidence>
<dbReference type="AlphaFoldDB" id="A0A1Q3DUJ6"/>
<reference evidence="1 2" key="1">
    <citation type="submission" date="2016-08" db="EMBL/GenBank/DDBJ databases">
        <authorList>
            <consortium name="Lentinula edodes genome sequencing consortium"/>
            <person name="Sakamoto Y."/>
            <person name="Nakade K."/>
            <person name="Sato S."/>
            <person name="Yoshida Y."/>
            <person name="Miyazaki K."/>
            <person name="Natsume S."/>
            <person name="Konno N."/>
        </authorList>
    </citation>
    <scope>NUCLEOTIDE SEQUENCE [LARGE SCALE GENOMIC DNA]</scope>
    <source>
        <strain evidence="1 2">NBRC 111202</strain>
    </source>
</reference>
<evidence type="ECO:0000313" key="2">
    <source>
        <dbReference type="Proteomes" id="UP000188533"/>
    </source>
</evidence>
<accession>A0A1Q3DUJ6</accession>
<reference evidence="1 2" key="2">
    <citation type="submission" date="2017-02" db="EMBL/GenBank/DDBJ databases">
        <title>A genome survey and senescence transcriptome analysis in Lentinula edodes.</title>
        <authorList>
            <person name="Sakamoto Y."/>
            <person name="Nakade K."/>
            <person name="Sato S."/>
            <person name="Yoshida Y."/>
            <person name="Miyazaki K."/>
            <person name="Natsume S."/>
            <person name="Konno N."/>
        </authorList>
    </citation>
    <scope>NUCLEOTIDE SEQUENCE [LARGE SCALE GENOMIC DNA]</scope>
    <source>
        <strain evidence="1 2">NBRC 111202</strain>
    </source>
</reference>